<organism evidence="1 2">
    <name type="scientific">Rheinheimera tangshanensis</name>
    <dbReference type="NCBI Taxonomy" id="400153"/>
    <lineage>
        <taxon>Bacteria</taxon>
        <taxon>Pseudomonadati</taxon>
        <taxon>Pseudomonadota</taxon>
        <taxon>Gammaproteobacteria</taxon>
        <taxon>Chromatiales</taxon>
        <taxon>Chromatiaceae</taxon>
        <taxon>Rheinheimera</taxon>
    </lineage>
</organism>
<accession>A0A5C8LQ14</accession>
<protein>
    <submittedName>
        <fullName evidence="1">Uncharacterized protein</fullName>
    </submittedName>
</protein>
<evidence type="ECO:0000313" key="2">
    <source>
        <dbReference type="Proteomes" id="UP000321814"/>
    </source>
</evidence>
<dbReference type="AlphaFoldDB" id="A0A5C8LQ14"/>
<keyword evidence="2" id="KW-1185">Reference proteome</keyword>
<proteinExistence type="predicted"/>
<gene>
    <name evidence="1" type="ORF">FU839_16595</name>
</gene>
<sequence length="134" mass="14955">MNFRIILFSCTLATFSSVASEQEVLLTTDFVLKAGASEIRTLSIQKPEHLEKLVMIGFNPVRALAVDCVVRLYTGSDVLLGSYNCAERQNHSLTQSLPATTQFKAQIEVSNNNFTQATTRFSVINRFKFVCSVR</sequence>
<reference evidence="1 2" key="1">
    <citation type="submission" date="2019-08" db="EMBL/GenBank/DDBJ databases">
        <title>Draft genome analysis of Rheinheimera tangshanensis isolated from the roots of fresh rice plants (Oryza sativa).</title>
        <authorList>
            <person name="Yu Q."/>
            <person name="Qi Y."/>
            <person name="Zhang H."/>
            <person name="Pu J."/>
        </authorList>
    </citation>
    <scope>NUCLEOTIDE SEQUENCE [LARGE SCALE GENOMIC DNA]</scope>
    <source>
        <strain evidence="1 2">JA3-B52</strain>
    </source>
</reference>
<comment type="caution">
    <text evidence="1">The sequence shown here is derived from an EMBL/GenBank/DDBJ whole genome shotgun (WGS) entry which is preliminary data.</text>
</comment>
<name>A0A5C8LQ14_9GAMM</name>
<evidence type="ECO:0000313" key="1">
    <source>
        <dbReference type="EMBL" id="TXK78345.1"/>
    </source>
</evidence>
<dbReference type="RefSeq" id="WP_147905259.1">
    <property type="nucleotide sequence ID" value="NZ_BAAAGC010000010.1"/>
</dbReference>
<dbReference type="OrthoDB" id="5770740at2"/>
<dbReference type="Proteomes" id="UP000321814">
    <property type="component" value="Unassembled WGS sequence"/>
</dbReference>
<dbReference type="EMBL" id="VRLR01000013">
    <property type="protein sequence ID" value="TXK78345.1"/>
    <property type="molecule type" value="Genomic_DNA"/>
</dbReference>